<dbReference type="AlphaFoldDB" id="A0A7M4DEL1"/>
<dbReference type="Proteomes" id="UP000419743">
    <property type="component" value="Unassembled WGS sequence"/>
</dbReference>
<dbReference type="InterPro" id="IPR000182">
    <property type="entry name" value="GNAT_dom"/>
</dbReference>
<dbReference type="RefSeq" id="WP_156739120.1">
    <property type="nucleotide sequence ID" value="NZ_CBCSBY010000043.1"/>
</dbReference>
<protein>
    <submittedName>
        <fullName evidence="2">Acetyltransferase (GNAT) family protein</fullName>
    </submittedName>
</protein>
<accession>A0A7M4DEL1</accession>
<feature type="domain" description="N-acetyltransferase" evidence="1">
    <location>
        <begin position="141"/>
        <end position="301"/>
    </location>
</feature>
<evidence type="ECO:0000313" key="3">
    <source>
        <dbReference type="Proteomes" id="UP000419743"/>
    </source>
</evidence>
<comment type="caution">
    <text evidence="2">The sequence shown here is derived from an EMBL/GenBank/DDBJ whole genome shotgun (WGS) entry which is preliminary data.</text>
</comment>
<evidence type="ECO:0000313" key="2">
    <source>
        <dbReference type="EMBL" id="VZO35354.1"/>
    </source>
</evidence>
<dbReference type="Pfam" id="PF00583">
    <property type="entry name" value="Acetyltransf_1"/>
    <property type="match status" value="1"/>
</dbReference>
<dbReference type="InterPro" id="IPR016181">
    <property type="entry name" value="Acyl_CoA_acyltransferase"/>
</dbReference>
<dbReference type="PROSITE" id="PS51186">
    <property type="entry name" value="GNAT"/>
    <property type="match status" value="1"/>
</dbReference>
<dbReference type="CDD" id="cd04301">
    <property type="entry name" value="NAT_SF"/>
    <property type="match status" value="1"/>
</dbReference>
<name>A0A7M4DEL1_9MICO</name>
<evidence type="ECO:0000259" key="1">
    <source>
        <dbReference type="PROSITE" id="PS51186"/>
    </source>
</evidence>
<organism evidence="2 3">
    <name type="scientific">Occultella aeris</name>
    <dbReference type="NCBI Taxonomy" id="2761496"/>
    <lineage>
        <taxon>Bacteria</taxon>
        <taxon>Bacillati</taxon>
        <taxon>Actinomycetota</taxon>
        <taxon>Actinomycetes</taxon>
        <taxon>Micrococcales</taxon>
        <taxon>Ruaniaceae</taxon>
        <taxon>Occultella</taxon>
    </lineage>
</organism>
<gene>
    <name evidence="2" type="ORF">HALOF300_00551</name>
</gene>
<proteinExistence type="predicted"/>
<dbReference type="EMBL" id="CACRYJ010000008">
    <property type="protein sequence ID" value="VZO35354.1"/>
    <property type="molecule type" value="Genomic_DNA"/>
</dbReference>
<dbReference type="SUPFAM" id="SSF55729">
    <property type="entry name" value="Acyl-CoA N-acyltransferases (Nat)"/>
    <property type="match status" value="1"/>
</dbReference>
<keyword evidence="2" id="KW-0808">Transferase</keyword>
<dbReference type="GO" id="GO:0016747">
    <property type="term" value="F:acyltransferase activity, transferring groups other than amino-acyl groups"/>
    <property type="evidence" value="ECO:0007669"/>
    <property type="project" value="InterPro"/>
</dbReference>
<reference evidence="2 3" key="1">
    <citation type="submission" date="2019-11" db="EMBL/GenBank/DDBJ databases">
        <authorList>
            <person name="Criscuolo A."/>
        </authorList>
    </citation>
    <scope>NUCLEOTIDE SEQUENCE [LARGE SCALE GENOMIC DNA]</scope>
    <source>
        <strain evidence="2">CIP111667</strain>
    </source>
</reference>
<keyword evidence="3" id="KW-1185">Reference proteome</keyword>
<dbReference type="Gene3D" id="3.40.630.30">
    <property type="match status" value="1"/>
</dbReference>
<sequence length="301" mass="32798">MTLLESYTSGQTTQVQRALSAWFPAGTHPGGFGWESATDQLPSSICVARNDQGLVVGWAGMADGEGRIECGPDDASSAAVLADWLVENASGTTANVPVYHARPLVRAALTARGFRDDADAGVVAGLVHPAGDVEFDLPDGYRIRAIDPDEDTARVQVHRRAWKPLRMPYPKDILGRIDPTDESRFTAQALWVMKRTWLYDRELDLVIEAPDRSLAGCCTVWFDPETGWAEIEPLGIVPEHRRLGLATALALEACRLVGARGGHTVFINSAPLPHYPAPWETYLRAGFTPLDRGTHMTIGTD</sequence>